<sequence>MRRASGARSVAPAGPSDVTAFSGRSDPAWVRTLLAQAWVGPLVRLALVSAWLIGGFNKALHFDSAIAEQAHFGLHPPALWAALAVAVEIGGSLCVVFRRFTWIGAGGLGVLTVVAMLVANDFWNQTGAARFMALNSFFEHLGLIAALVLATMLGDTKGAAGGSRT</sequence>
<evidence type="ECO:0000256" key="5">
    <source>
        <dbReference type="SAM" id="Phobius"/>
    </source>
</evidence>
<comment type="subcellular location">
    <subcellularLocation>
        <location evidence="1">Membrane</location>
        <topology evidence="1">Multi-pass membrane protein</topology>
    </subcellularLocation>
</comment>
<comment type="caution">
    <text evidence="6">The sequence shown here is derived from an EMBL/GenBank/DDBJ whole genome shotgun (WGS) entry which is preliminary data.</text>
</comment>
<dbReference type="EMBL" id="VOSW01000034">
    <property type="protein sequence ID" value="KAE8758370.1"/>
    <property type="molecule type" value="Genomic_DNA"/>
</dbReference>
<feature type="transmembrane region" description="Helical" evidence="5">
    <location>
        <begin position="131"/>
        <end position="154"/>
    </location>
</feature>
<dbReference type="AlphaFoldDB" id="A0A6N6WFW2"/>
<keyword evidence="2 5" id="KW-0812">Transmembrane</keyword>
<accession>A0A6N6WFW2</accession>
<dbReference type="InterPro" id="IPR032808">
    <property type="entry name" value="DoxX"/>
</dbReference>
<protein>
    <submittedName>
        <fullName evidence="6">DoxX family membrane protein</fullName>
    </submittedName>
</protein>
<gene>
    <name evidence="6" type="ORF">FSO04_19215</name>
</gene>
<evidence type="ECO:0000256" key="2">
    <source>
        <dbReference type="ARBA" id="ARBA00022692"/>
    </source>
</evidence>
<evidence type="ECO:0000256" key="3">
    <source>
        <dbReference type="ARBA" id="ARBA00022989"/>
    </source>
</evidence>
<keyword evidence="4 5" id="KW-0472">Membrane</keyword>
<feature type="transmembrane region" description="Helical" evidence="5">
    <location>
        <begin position="102"/>
        <end position="119"/>
    </location>
</feature>
<dbReference type="GO" id="GO:0016020">
    <property type="term" value="C:membrane"/>
    <property type="evidence" value="ECO:0007669"/>
    <property type="project" value="UniProtKB-SubCell"/>
</dbReference>
<proteinExistence type="predicted"/>
<keyword evidence="3 5" id="KW-1133">Transmembrane helix</keyword>
<name>A0A6N6WFW2_9BURK</name>
<evidence type="ECO:0000313" key="7">
    <source>
        <dbReference type="Proteomes" id="UP000463700"/>
    </source>
</evidence>
<organism evidence="6 7">
    <name type="scientific">Paraburkholderia madseniana</name>
    <dbReference type="NCBI Taxonomy" id="2599607"/>
    <lineage>
        <taxon>Bacteria</taxon>
        <taxon>Pseudomonadati</taxon>
        <taxon>Pseudomonadota</taxon>
        <taxon>Betaproteobacteria</taxon>
        <taxon>Burkholderiales</taxon>
        <taxon>Burkholderiaceae</taxon>
        <taxon>Paraburkholderia</taxon>
    </lineage>
</organism>
<dbReference type="Pfam" id="PF07681">
    <property type="entry name" value="DoxX"/>
    <property type="match status" value="1"/>
</dbReference>
<dbReference type="Proteomes" id="UP000463700">
    <property type="component" value="Unassembled WGS sequence"/>
</dbReference>
<evidence type="ECO:0000313" key="6">
    <source>
        <dbReference type="EMBL" id="KAE8758370.1"/>
    </source>
</evidence>
<evidence type="ECO:0000256" key="4">
    <source>
        <dbReference type="ARBA" id="ARBA00023136"/>
    </source>
</evidence>
<reference evidence="6 7" key="1">
    <citation type="journal article" date="2020" name="Int. J. Syst. Evol. Microbiol.">
        <title>Paraburkholderia madseniana sp. nov., a phenolic acid-degrading bacterium isolated from acidic forest soil.</title>
        <authorList>
            <person name="Wilhelm R.C."/>
            <person name="Murphy S.J.L."/>
            <person name="Feriancek N.M."/>
            <person name="Karasz D.C."/>
            <person name="DeRito C.M."/>
            <person name="Newman J.D."/>
            <person name="Buckley D.H."/>
        </authorList>
    </citation>
    <scope>NUCLEOTIDE SEQUENCE [LARGE SCALE GENOMIC DNA]</scope>
    <source>
        <strain evidence="6 7">RP11</strain>
    </source>
</reference>
<evidence type="ECO:0000256" key="1">
    <source>
        <dbReference type="ARBA" id="ARBA00004141"/>
    </source>
</evidence>
<dbReference type="OrthoDB" id="6522672at2"/>
<feature type="transmembrane region" description="Helical" evidence="5">
    <location>
        <begin position="33"/>
        <end position="53"/>
    </location>
</feature>